<evidence type="ECO:0000313" key="4">
    <source>
        <dbReference type="EMBL" id="MDO7869573.1"/>
    </source>
</evidence>
<feature type="transmembrane region" description="Helical" evidence="2">
    <location>
        <begin position="75"/>
        <end position="94"/>
    </location>
</feature>
<evidence type="ECO:0000256" key="2">
    <source>
        <dbReference type="SAM" id="Phobius"/>
    </source>
</evidence>
<keyword evidence="2" id="KW-0812">Transmembrane</keyword>
<protein>
    <submittedName>
        <fullName evidence="4">Adenylate/guanylate cyclase domain-containing protein</fullName>
        <ecNumber evidence="4">4.6.1.-</ecNumber>
    </submittedName>
</protein>
<comment type="similarity">
    <text evidence="1">Belongs to the adenylyl cyclase class-3 family.</text>
</comment>
<feature type="transmembrane region" description="Helical" evidence="2">
    <location>
        <begin position="145"/>
        <end position="169"/>
    </location>
</feature>
<dbReference type="PROSITE" id="PS50125">
    <property type="entry name" value="GUANYLATE_CYCLASE_2"/>
    <property type="match status" value="1"/>
</dbReference>
<dbReference type="Proteomes" id="UP001233314">
    <property type="component" value="Unassembled WGS sequence"/>
</dbReference>
<dbReference type="GO" id="GO:0016829">
    <property type="term" value="F:lyase activity"/>
    <property type="evidence" value="ECO:0007669"/>
    <property type="project" value="UniProtKB-KW"/>
</dbReference>
<sequence length="436" mass="45458">MTLDQYQYAAVALAAVTGGMALILTFGLGWTRSNALAGIFSATVGLAVATMPVYTDRVDTAHPQTLARLQGLLEAAAVSLAGLYMLSLLATSQLRGPRATVVRTSAIVAIALGPVLGVLTVAFPAQHLNDYELSLLEPGALSTPGFWVFAGFWLVAIVPFSLGWGGLAMGGLDHAEERRALAFMVASAFVIAATVAPPIAAGLCIATWICLCLWGQLELATMQAERSVFLSRFLSPQVSQLVASRGMVEAMKPHQAELTVVCADLRGFTSYSEGVPSQAVVDLLADYYEAAGGVVAKYGGTITNYAGDGILILVGAPIADPDHAATGLRLARELLAAVEPVVARWETRHHPLGLGVGVASGRVTVGAISAETRMEYTAIGMPVNLAARLCSHALAGEVLLDASAAQECRAADLEPRGEMQVKGFADPQLVYAVGKG</sequence>
<dbReference type="InterPro" id="IPR029787">
    <property type="entry name" value="Nucleotide_cyclase"/>
</dbReference>
<evidence type="ECO:0000313" key="5">
    <source>
        <dbReference type="Proteomes" id="UP001233314"/>
    </source>
</evidence>
<keyword evidence="2" id="KW-0472">Membrane</keyword>
<dbReference type="EC" id="4.6.1.-" evidence="4"/>
<dbReference type="InterPro" id="IPR001054">
    <property type="entry name" value="A/G_cyclase"/>
</dbReference>
<dbReference type="Gene3D" id="3.30.70.1230">
    <property type="entry name" value="Nucleotide cyclase"/>
    <property type="match status" value="1"/>
</dbReference>
<accession>A0ABT9B4C4</accession>
<dbReference type="CDD" id="cd07302">
    <property type="entry name" value="CHD"/>
    <property type="match status" value="1"/>
</dbReference>
<dbReference type="PANTHER" id="PTHR43081:SF20">
    <property type="entry name" value="TWO-COMPONENT RESPONSE REGULATOR"/>
    <property type="match status" value="1"/>
</dbReference>
<evidence type="ECO:0000259" key="3">
    <source>
        <dbReference type="PROSITE" id="PS50125"/>
    </source>
</evidence>
<feature type="domain" description="Guanylate cyclase" evidence="3">
    <location>
        <begin position="259"/>
        <end position="390"/>
    </location>
</feature>
<dbReference type="SMART" id="SM00044">
    <property type="entry name" value="CYCc"/>
    <property type="match status" value="1"/>
</dbReference>
<dbReference type="InterPro" id="IPR050697">
    <property type="entry name" value="Adenylyl/Guanylyl_Cyclase_3/4"/>
</dbReference>
<comment type="caution">
    <text evidence="4">The sequence shown here is derived from an EMBL/GenBank/DDBJ whole genome shotgun (WGS) entry which is preliminary data.</text>
</comment>
<name>A0ABT9B4C4_9ACTN</name>
<feature type="transmembrane region" description="Helical" evidence="2">
    <location>
        <begin position="106"/>
        <end position="125"/>
    </location>
</feature>
<keyword evidence="5" id="KW-1185">Reference proteome</keyword>
<dbReference type="EMBL" id="JAUQTA010000002">
    <property type="protein sequence ID" value="MDO7869573.1"/>
    <property type="molecule type" value="Genomic_DNA"/>
</dbReference>
<dbReference type="RefSeq" id="WP_305028967.1">
    <property type="nucleotide sequence ID" value="NZ_JAUQTA010000002.1"/>
</dbReference>
<proteinExistence type="inferred from homology"/>
<gene>
    <name evidence="4" type="ORF">Q5722_14460</name>
</gene>
<organism evidence="4 5">
    <name type="scientific">Nocardioides jiangxiensis</name>
    <dbReference type="NCBI Taxonomy" id="3064524"/>
    <lineage>
        <taxon>Bacteria</taxon>
        <taxon>Bacillati</taxon>
        <taxon>Actinomycetota</taxon>
        <taxon>Actinomycetes</taxon>
        <taxon>Propionibacteriales</taxon>
        <taxon>Nocardioidaceae</taxon>
        <taxon>Nocardioides</taxon>
    </lineage>
</organism>
<keyword evidence="2" id="KW-1133">Transmembrane helix</keyword>
<dbReference type="Pfam" id="PF00211">
    <property type="entry name" value="Guanylate_cyc"/>
    <property type="match status" value="1"/>
</dbReference>
<feature type="transmembrane region" description="Helical" evidence="2">
    <location>
        <begin position="181"/>
        <end position="209"/>
    </location>
</feature>
<evidence type="ECO:0000256" key="1">
    <source>
        <dbReference type="ARBA" id="ARBA00005381"/>
    </source>
</evidence>
<feature type="transmembrane region" description="Helical" evidence="2">
    <location>
        <begin position="6"/>
        <end position="28"/>
    </location>
</feature>
<reference evidence="4 5" key="1">
    <citation type="submission" date="2023-07" db="EMBL/GenBank/DDBJ databases">
        <title>Nocardioides sp. nov WY-20 isolated from soil.</title>
        <authorList>
            <person name="Liu B."/>
            <person name="Wan Y."/>
        </authorList>
    </citation>
    <scope>NUCLEOTIDE SEQUENCE [LARGE SCALE GENOMIC DNA]</scope>
    <source>
        <strain evidence="4 5">WY-20</strain>
    </source>
</reference>
<dbReference type="SUPFAM" id="SSF55073">
    <property type="entry name" value="Nucleotide cyclase"/>
    <property type="match status" value="1"/>
</dbReference>
<dbReference type="PANTHER" id="PTHR43081">
    <property type="entry name" value="ADENYLATE CYCLASE, TERMINAL-DIFFERENTIATION SPECIFIC-RELATED"/>
    <property type="match status" value="1"/>
</dbReference>
<feature type="transmembrane region" description="Helical" evidence="2">
    <location>
        <begin position="35"/>
        <end position="55"/>
    </location>
</feature>
<keyword evidence="4" id="KW-0456">Lyase</keyword>